<dbReference type="GO" id="GO:0003723">
    <property type="term" value="F:RNA binding"/>
    <property type="evidence" value="ECO:0007669"/>
    <property type="project" value="InterPro"/>
</dbReference>
<dbReference type="InterPro" id="IPR036430">
    <property type="entry name" value="RNase_T2-like_sf"/>
</dbReference>
<evidence type="ECO:0000256" key="1">
    <source>
        <dbReference type="ARBA" id="ARBA00007469"/>
    </source>
</evidence>
<sequence length="328" mass="35817">MTRWVFVFLSMLLALPAQAETPLDGYFTATKACPAYQSISRQTNPGNITLRPGTAYSLLAGNKDRPTHLWIVVPGAEPDRRWVEVDCGTRATDAEGRVDTPPPAPVPRTYRGTQYILAVNWQPAFCETVPRAGECRNQKPNSFEATNFTLHGLWPQPRDNQYCGVSRADQYASEDGRWRDLPRVDLPIALTRDLEIVMPGVQSQLDRHQWTKHGSCYGASQRDYFSDALDMMLALNASPVAELFAANIGKRITLSQVRDAFDAAFGPGAGERVSMTCAADGNRTLITELRIGLTGDITGPDDFASLIAAASPVDGGCRSGQVDAVGLR</sequence>
<feature type="signal peptide" evidence="3">
    <location>
        <begin position="1"/>
        <end position="19"/>
    </location>
</feature>
<dbReference type="RefSeq" id="WP_223214162.1">
    <property type="nucleotide sequence ID" value="NZ_JBHTMH010000001.1"/>
</dbReference>
<dbReference type="Proteomes" id="UP000268844">
    <property type="component" value="Unassembled WGS sequence"/>
</dbReference>
<keyword evidence="4" id="KW-0378">Hydrolase</keyword>
<dbReference type="CDD" id="cd01062">
    <property type="entry name" value="RNase_T2_prok"/>
    <property type="match status" value="1"/>
</dbReference>
<protein>
    <submittedName>
        <fullName evidence="4">Ribonuclease I</fullName>
        <ecNumber evidence="4">3.1.27.6</ecNumber>
    </submittedName>
</protein>
<dbReference type="PROSITE" id="PS00531">
    <property type="entry name" value="RNASE_T2_2"/>
    <property type="match status" value="1"/>
</dbReference>
<evidence type="ECO:0000256" key="3">
    <source>
        <dbReference type="SAM" id="SignalP"/>
    </source>
</evidence>
<dbReference type="SUPFAM" id="SSF55895">
    <property type="entry name" value="Ribonuclease Rh-like"/>
    <property type="match status" value="1"/>
</dbReference>
<dbReference type="InterPro" id="IPR018188">
    <property type="entry name" value="RNase_T2_His_AS_1"/>
</dbReference>
<evidence type="ECO:0000256" key="2">
    <source>
        <dbReference type="RuleBase" id="RU004328"/>
    </source>
</evidence>
<dbReference type="GO" id="GO:0033897">
    <property type="term" value="F:ribonuclease T2 activity"/>
    <property type="evidence" value="ECO:0007669"/>
    <property type="project" value="InterPro"/>
</dbReference>
<dbReference type="InterPro" id="IPR039378">
    <property type="entry name" value="RNase_T2_prok"/>
</dbReference>
<proteinExistence type="inferred from homology"/>
<dbReference type="GO" id="GO:0016787">
    <property type="term" value="F:hydrolase activity"/>
    <property type="evidence" value="ECO:0007669"/>
    <property type="project" value="UniProtKB-KW"/>
</dbReference>
<organism evidence="4 5">
    <name type="scientific">Devosia equisanguinis</name>
    <dbReference type="NCBI Taxonomy" id="2490941"/>
    <lineage>
        <taxon>Bacteria</taxon>
        <taxon>Pseudomonadati</taxon>
        <taxon>Pseudomonadota</taxon>
        <taxon>Alphaproteobacteria</taxon>
        <taxon>Hyphomicrobiales</taxon>
        <taxon>Devosiaceae</taxon>
        <taxon>Devosia</taxon>
    </lineage>
</organism>
<dbReference type="GO" id="GO:0006401">
    <property type="term" value="P:RNA catabolic process"/>
    <property type="evidence" value="ECO:0007669"/>
    <property type="project" value="TreeGrafter"/>
</dbReference>
<dbReference type="PROSITE" id="PS00530">
    <property type="entry name" value="RNASE_T2_1"/>
    <property type="match status" value="1"/>
</dbReference>
<keyword evidence="3" id="KW-0732">Signal</keyword>
<evidence type="ECO:0000313" key="4">
    <source>
        <dbReference type="EMBL" id="VDS04813.1"/>
    </source>
</evidence>
<feature type="chain" id="PRO_5019104696" evidence="3">
    <location>
        <begin position="20"/>
        <end position="328"/>
    </location>
</feature>
<gene>
    <name evidence="4" type="primary">rna</name>
    <name evidence="4" type="ORF">DEVEQU_01953</name>
</gene>
<dbReference type="EMBL" id="UZWD01000025">
    <property type="protein sequence ID" value="VDS04813.1"/>
    <property type="molecule type" value="Genomic_DNA"/>
</dbReference>
<dbReference type="PANTHER" id="PTHR11240:SF22">
    <property type="entry name" value="RIBONUCLEASE T2"/>
    <property type="match status" value="1"/>
</dbReference>
<dbReference type="InterPro" id="IPR033130">
    <property type="entry name" value="RNase_T2_His_AS_2"/>
</dbReference>
<name>A0A447IBM1_9HYPH</name>
<accession>A0A447IBM1</accession>
<dbReference type="AlphaFoldDB" id="A0A447IBM1"/>
<comment type="similarity">
    <text evidence="1 2">Belongs to the RNase T2 family.</text>
</comment>
<dbReference type="Pfam" id="PF00445">
    <property type="entry name" value="Ribonuclease_T2"/>
    <property type="match status" value="1"/>
</dbReference>
<dbReference type="InterPro" id="IPR001568">
    <property type="entry name" value="RNase_T2-like"/>
</dbReference>
<evidence type="ECO:0000313" key="5">
    <source>
        <dbReference type="Proteomes" id="UP000268844"/>
    </source>
</evidence>
<dbReference type="PANTHER" id="PTHR11240">
    <property type="entry name" value="RIBONUCLEASE T2"/>
    <property type="match status" value="1"/>
</dbReference>
<dbReference type="EC" id="3.1.27.6" evidence="4"/>
<dbReference type="Gene3D" id="3.90.730.10">
    <property type="entry name" value="Ribonuclease T2-like"/>
    <property type="match status" value="1"/>
</dbReference>
<keyword evidence="5" id="KW-1185">Reference proteome</keyword>
<reference evidence="4 5" key="1">
    <citation type="submission" date="2018-12" db="EMBL/GenBank/DDBJ databases">
        <authorList>
            <person name="Criscuolo A."/>
        </authorList>
    </citation>
    <scope>NUCLEOTIDE SEQUENCE [LARGE SCALE GENOMIC DNA]</scope>
    <source>
        <strain evidence="4">ACIP1116281</strain>
    </source>
</reference>